<feature type="binding site" evidence="9">
    <location>
        <position position="279"/>
    </location>
    <ligand>
        <name>ATP</name>
        <dbReference type="ChEBI" id="CHEBI:30616"/>
    </ligand>
</feature>
<evidence type="ECO:0000256" key="1">
    <source>
        <dbReference type="ARBA" id="ARBA00004496"/>
    </source>
</evidence>
<sequence length="359" mass="41373">MLYLIRYSEIFLKSEQVRRRWINKLIRNIRRIVGDCKFRLERGRIWLITDRNVDDKLKKVFGIVSFSPCEHCKLDELEDFVLKFCKGKLESVRTFAVRVKRVGEHDFTSQDVERRLGALILKNFPHLKVDLENPEKTIYVEIRNEDCYVFDEIIKGVGGIPLGVEGKLVSLFSGGIDSPVATWLMMKRGCEVVPIYFDIRPFTSERAIERVEKVAKVLKEYDPDFDVIVKEHGNFLMKVKDILKEKRLESYTCIFCKRRMLKVAEEVAKDVGAKGIVTGDSLGQVASQTLDNLLVISQACSIPIYRPLIGFDKIEIEEIARKIGTFEYSTIPADCLAVPKRPTTKADLEKVLKIEEEFE</sequence>
<feature type="binding site" evidence="9">
    <location>
        <position position="288"/>
    </location>
    <ligand>
        <name>ATP</name>
        <dbReference type="ChEBI" id="CHEBI:30616"/>
    </ligand>
</feature>
<dbReference type="Pfam" id="PF02568">
    <property type="entry name" value="ThiI"/>
    <property type="match status" value="1"/>
</dbReference>
<dbReference type="GO" id="GO:0005829">
    <property type="term" value="C:cytosol"/>
    <property type="evidence" value="ECO:0007669"/>
    <property type="project" value="TreeGrafter"/>
</dbReference>
<dbReference type="GO" id="GO:0004810">
    <property type="term" value="F:CCA tRNA nucleotidyltransferase activity"/>
    <property type="evidence" value="ECO:0007669"/>
    <property type="project" value="InterPro"/>
</dbReference>
<evidence type="ECO:0000256" key="8">
    <source>
        <dbReference type="ARBA" id="ARBA00022977"/>
    </source>
</evidence>
<dbReference type="GO" id="GO:0009229">
    <property type="term" value="P:thiamine diphosphate biosynthetic process"/>
    <property type="evidence" value="ECO:0007669"/>
    <property type="project" value="UniProtKB-UniRule"/>
</dbReference>
<evidence type="ECO:0000259" key="10">
    <source>
        <dbReference type="PROSITE" id="PS51165"/>
    </source>
</evidence>
<dbReference type="UniPathway" id="UPA00060"/>
<dbReference type="EMBL" id="CP001857">
    <property type="protein sequence ID" value="ADB57260.1"/>
    <property type="molecule type" value="Genomic_DNA"/>
</dbReference>
<dbReference type="Gene3D" id="3.30.2130.30">
    <property type="match status" value="1"/>
</dbReference>
<dbReference type="GO" id="GO:0000049">
    <property type="term" value="F:tRNA binding"/>
    <property type="evidence" value="ECO:0007669"/>
    <property type="project" value="UniProtKB-UniRule"/>
</dbReference>
<feature type="binding site" evidence="9">
    <location>
        <begin position="196"/>
        <end position="197"/>
    </location>
    <ligand>
        <name>ATP</name>
        <dbReference type="ChEBI" id="CHEBI:30616"/>
    </ligand>
</feature>
<dbReference type="Pfam" id="PF02926">
    <property type="entry name" value="THUMP"/>
    <property type="match status" value="1"/>
</dbReference>
<dbReference type="CDD" id="cd01712">
    <property type="entry name" value="PPase_ThiI"/>
    <property type="match status" value="1"/>
</dbReference>
<dbReference type="eggNOG" id="arCOG00038">
    <property type="taxonomic scope" value="Archaea"/>
</dbReference>
<dbReference type="PANTHER" id="PTHR43209:SF1">
    <property type="entry name" value="TRNA SULFURTRANSFERASE"/>
    <property type="match status" value="1"/>
</dbReference>
<comment type="catalytic activity">
    <reaction evidence="9">
        <text>[ThiI sulfur-carrier protein]-S-sulfanyl-L-cysteine + a uridine in tRNA + 2 reduced [2Fe-2S]-[ferredoxin] + ATP + H(+) = [ThiI sulfur-carrier protein]-L-cysteine + a 4-thiouridine in tRNA + 2 oxidized [2Fe-2S]-[ferredoxin] + AMP + diphosphate</text>
        <dbReference type="Rhea" id="RHEA:24176"/>
        <dbReference type="Rhea" id="RHEA-COMP:10000"/>
        <dbReference type="Rhea" id="RHEA-COMP:10001"/>
        <dbReference type="Rhea" id="RHEA-COMP:13337"/>
        <dbReference type="Rhea" id="RHEA-COMP:13338"/>
        <dbReference type="Rhea" id="RHEA-COMP:13339"/>
        <dbReference type="Rhea" id="RHEA-COMP:13340"/>
        <dbReference type="ChEBI" id="CHEBI:15378"/>
        <dbReference type="ChEBI" id="CHEBI:29950"/>
        <dbReference type="ChEBI" id="CHEBI:30616"/>
        <dbReference type="ChEBI" id="CHEBI:33019"/>
        <dbReference type="ChEBI" id="CHEBI:33737"/>
        <dbReference type="ChEBI" id="CHEBI:33738"/>
        <dbReference type="ChEBI" id="CHEBI:61963"/>
        <dbReference type="ChEBI" id="CHEBI:65315"/>
        <dbReference type="ChEBI" id="CHEBI:136798"/>
        <dbReference type="ChEBI" id="CHEBI:456215"/>
        <dbReference type="EC" id="2.8.1.4"/>
    </reaction>
</comment>
<accession>D2RG35</accession>
<reference evidence="11 12" key="1">
    <citation type="journal article" date="2010" name="Stand. Genomic Sci.">
        <title>Complete genome sequence of Archaeoglobus profundus type strain (AV18).</title>
        <authorList>
            <person name="von Jan M."/>
            <person name="Lapidus A."/>
            <person name="Del Rio T.G."/>
            <person name="Copeland A."/>
            <person name="Tice H."/>
            <person name="Cheng J.F."/>
            <person name="Lucas S."/>
            <person name="Chen F."/>
            <person name="Nolan M."/>
            <person name="Goodwin L."/>
            <person name="Han C."/>
            <person name="Pitluck S."/>
            <person name="Liolios K."/>
            <person name="Ivanova N."/>
            <person name="Mavromatis K."/>
            <person name="Ovchinnikova G."/>
            <person name="Chertkov O."/>
            <person name="Pati A."/>
            <person name="Chen A."/>
            <person name="Palaniappan K."/>
            <person name="Land M."/>
            <person name="Hauser L."/>
            <person name="Chang Y.J."/>
            <person name="Jeffries C.D."/>
            <person name="Saunders E."/>
            <person name="Brettin T."/>
            <person name="Detter J.C."/>
            <person name="Chain P."/>
            <person name="Eichinger K."/>
            <person name="Huber H."/>
            <person name="Spring S."/>
            <person name="Rohde M."/>
            <person name="Goker M."/>
            <person name="Wirth R."/>
            <person name="Woyke T."/>
            <person name="Bristow J."/>
            <person name="Eisen J.A."/>
            <person name="Markowitz V."/>
            <person name="Hugenholtz P."/>
            <person name="Kyrpides N.C."/>
            <person name="Klenk H.P."/>
        </authorList>
    </citation>
    <scope>NUCLEOTIDE SEQUENCE [LARGE SCALE GENOMIC DNA]</scope>
    <source>
        <strain evidence="12">DSM 5631 / JCM 9629 / NBRC 100127 / Av18</strain>
    </source>
</reference>
<dbReference type="InterPro" id="IPR049961">
    <property type="entry name" value="ThiI_N"/>
</dbReference>
<keyword evidence="2 9" id="KW-0963">Cytoplasm</keyword>
<dbReference type="NCBIfam" id="TIGR00342">
    <property type="entry name" value="tRNA uracil 4-sulfurtransferase ThiI"/>
    <property type="match status" value="1"/>
</dbReference>
<dbReference type="KEGG" id="apo:Arcpr_0189"/>
<comment type="similarity">
    <text evidence="9">Belongs to the ThiI family.</text>
</comment>
<dbReference type="SUPFAM" id="SSF143437">
    <property type="entry name" value="THUMP domain-like"/>
    <property type="match status" value="1"/>
</dbReference>
<keyword evidence="8 9" id="KW-0784">Thiamine biosynthesis</keyword>
<gene>
    <name evidence="9" type="primary">thiI</name>
    <name evidence="11" type="ordered locus">Arcpr_0189</name>
</gene>
<evidence type="ECO:0000313" key="12">
    <source>
        <dbReference type="Proteomes" id="UP000001901"/>
    </source>
</evidence>
<dbReference type="GO" id="GO:0140741">
    <property type="term" value="F:tRNA-uracil-4 sulfurtransferase activity"/>
    <property type="evidence" value="ECO:0007669"/>
    <property type="project" value="UniProtKB-EC"/>
</dbReference>
<keyword evidence="3 9" id="KW-0820">tRNA-binding</keyword>
<dbReference type="HAMAP" id="MF_00021">
    <property type="entry name" value="ThiI"/>
    <property type="match status" value="1"/>
</dbReference>
<keyword evidence="6 9" id="KW-0067">ATP-binding</keyword>
<dbReference type="Proteomes" id="UP000001901">
    <property type="component" value="Chromosome"/>
</dbReference>
<comment type="function">
    <text evidence="9">Catalyzes the ATP-dependent transfer of a sulfur to tRNA to produce 4-thiouridine in position 8 of tRNAs, which functions as a near-UV photosensor. Also catalyzes the transfer of sulfur to the sulfur carrier protein ThiS, forming ThiS-thiocarboxylate. This is a step in the synthesis of thiazole, in the thiamine biosynthesis pathway. The sulfur is donated as persulfide by IscS.</text>
</comment>
<dbReference type="InterPro" id="IPR003720">
    <property type="entry name" value="tRNA_STrfase"/>
</dbReference>
<name>D2RG35_ARCPA</name>
<dbReference type="OrthoDB" id="372227at2157"/>
<dbReference type="FunFam" id="3.40.50.620:FF:000053">
    <property type="entry name" value="Probable tRNA sulfurtransferase"/>
    <property type="match status" value="1"/>
</dbReference>
<comment type="pathway">
    <text evidence="9">Cofactor biosynthesis; thiamine diphosphate biosynthesis.</text>
</comment>
<organism evidence="11 12">
    <name type="scientific">Archaeoglobus profundus (strain DSM 5631 / JCM 9629 / NBRC 100127 / Av18)</name>
    <dbReference type="NCBI Taxonomy" id="572546"/>
    <lineage>
        <taxon>Archaea</taxon>
        <taxon>Methanobacteriati</taxon>
        <taxon>Methanobacteriota</taxon>
        <taxon>Archaeoglobi</taxon>
        <taxon>Archaeoglobales</taxon>
        <taxon>Archaeoglobaceae</taxon>
        <taxon>Archaeoglobus</taxon>
    </lineage>
</organism>
<evidence type="ECO:0000256" key="4">
    <source>
        <dbReference type="ARBA" id="ARBA00022679"/>
    </source>
</evidence>
<dbReference type="SUPFAM" id="SSF52402">
    <property type="entry name" value="Adenine nucleotide alpha hydrolases-like"/>
    <property type="match status" value="1"/>
</dbReference>
<evidence type="ECO:0000256" key="5">
    <source>
        <dbReference type="ARBA" id="ARBA00022741"/>
    </source>
</evidence>
<dbReference type="InterPro" id="IPR020536">
    <property type="entry name" value="ThiI_AANH"/>
</dbReference>
<feature type="binding site" evidence="9">
    <location>
        <position position="257"/>
    </location>
    <ligand>
        <name>ATP</name>
        <dbReference type="ChEBI" id="CHEBI:30616"/>
    </ligand>
</feature>
<evidence type="ECO:0000256" key="2">
    <source>
        <dbReference type="ARBA" id="ARBA00022490"/>
    </source>
</evidence>
<dbReference type="InterPro" id="IPR050102">
    <property type="entry name" value="tRNA_sulfurtransferase_ThiI"/>
</dbReference>
<evidence type="ECO:0000256" key="3">
    <source>
        <dbReference type="ARBA" id="ARBA00022555"/>
    </source>
</evidence>
<feature type="domain" description="THUMP" evidence="10">
    <location>
        <begin position="51"/>
        <end position="153"/>
    </location>
</feature>
<evidence type="ECO:0000256" key="9">
    <source>
        <dbReference type="HAMAP-Rule" id="MF_00021"/>
    </source>
</evidence>
<dbReference type="GeneID" id="8738838"/>
<dbReference type="RefSeq" id="WP_012939596.1">
    <property type="nucleotide sequence ID" value="NC_013741.1"/>
</dbReference>
<dbReference type="InterPro" id="IPR014729">
    <property type="entry name" value="Rossmann-like_a/b/a_fold"/>
</dbReference>
<evidence type="ECO:0000256" key="7">
    <source>
        <dbReference type="ARBA" id="ARBA00022884"/>
    </source>
</evidence>
<feature type="binding site" evidence="9">
    <location>
        <begin position="171"/>
        <end position="172"/>
    </location>
    <ligand>
        <name>ATP</name>
        <dbReference type="ChEBI" id="CHEBI:30616"/>
    </ligand>
</feature>
<dbReference type="Pfam" id="PF22025">
    <property type="entry name" value="ThiI_fer"/>
    <property type="match status" value="1"/>
</dbReference>
<dbReference type="AlphaFoldDB" id="D2RG35"/>
<dbReference type="GO" id="GO:0002937">
    <property type="term" value="P:tRNA 4-thiouridine biosynthesis"/>
    <property type="evidence" value="ECO:0007669"/>
    <property type="project" value="TreeGrafter"/>
</dbReference>
<keyword evidence="5 9" id="KW-0547">Nucleotide-binding</keyword>
<evidence type="ECO:0000313" key="11">
    <source>
        <dbReference type="EMBL" id="ADB57260.1"/>
    </source>
</evidence>
<keyword evidence="4 9" id="KW-0808">Transferase</keyword>
<dbReference type="Gene3D" id="3.40.50.620">
    <property type="entry name" value="HUPs"/>
    <property type="match status" value="1"/>
</dbReference>
<dbReference type="HOGENOM" id="CLU_037952_4_0_2"/>
<dbReference type="GO" id="GO:0009228">
    <property type="term" value="P:thiamine biosynthetic process"/>
    <property type="evidence" value="ECO:0007669"/>
    <property type="project" value="UniProtKB-KW"/>
</dbReference>
<dbReference type="CDD" id="cd11716">
    <property type="entry name" value="THUMP_ThiI"/>
    <property type="match status" value="1"/>
</dbReference>
<dbReference type="InterPro" id="IPR054173">
    <property type="entry name" value="ThiI_fer"/>
</dbReference>
<dbReference type="InterPro" id="IPR049962">
    <property type="entry name" value="THUMP_ThiI"/>
</dbReference>
<comment type="subcellular location">
    <subcellularLocation>
        <location evidence="1 9">Cytoplasm</location>
    </subcellularLocation>
</comment>
<keyword evidence="7 9" id="KW-0694">RNA-binding</keyword>
<dbReference type="EC" id="2.8.1.4" evidence="9"/>
<dbReference type="STRING" id="572546.Arcpr_0189"/>
<evidence type="ECO:0000256" key="6">
    <source>
        <dbReference type="ARBA" id="ARBA00022840"/>
    </source>
</evidence>
<dbReference type="InterPro" id="IPR004114">
    <property type="entry name" value="THUMP_dom"/>
</dbReference>
<dbReference type="GO" id="GO:0005524">
    <property type="term" value="F:ATP binding"/>
    <property type="evidence" value="ECO:0007669"/>
    <property type="project" value="UniProtKB-UniRule"/>
</dbReference>
<dbReference type="GO" id="GO:0052837">
    <property type="term" value="P:thiazole biosynthetic process"/>
    <property type="evidence" value="ECO:0007669"/>
    <property type="project" value="TreeGrafter"/>
</dbReference>
<dbReference type="PROSITE" id="PS51165">
    <property type="entry name" value="THUMP"/>
    <property type="match status" value="1"/>
</dbReference>
<protein>
    <recommendedName>
        <fullName evidence="9">Probable tRNA sulfurtransferase</fullName>
        <ecNumber evidence="9">2.8.1.4</ecNumber>
    </recommendedName>
    <alternativeName>
        <fullName evidence="9">Sulfur carrier protein ThiS sulfurtransferase</fullName>
    </alternativeName>
    <alternativeName>
        <fullName evidence="9">Thiamine biosynthesis protein ThiI</fullName>
    </alternativeName>
    <alternativeName>
        <fullName evidence="9">tRNA 4-thiouridine synthase</fullName>
    </alternativeName>
</protein>
<keyword evidence="12" id="KW-1185">Reference proteome</keyword>
<dbReference type="PANTHER" id="PTHR43209">
    <property type="entry name" value="TRNA SULFURTRANSFERASE"/>
    <property type="match status" value="1"/>
</dbReference>
<comment type="catalytic activity">
    <reaction evidence="9">
        <text>[ThiS sulfur-carrier protein]-C-terminal Gly-Gly-AMP + S-sulfanyl-L-cysteinyl-[cysteine desulfurase] + AH2 = [ThiS sulfur-carrier protein]-C-terminal-Gly-aminoethanethioate + L-cysteinyl-[cysteine desulfurase] + A + AMP + 2 H(+)</text>
        <dbReference type="Rhea" id="RHEA:43340"/>
        <dbReference type="Rhea" id="RHEA-COMP:12157"/>
        <dbReference type="Rhea" id="RHEA-COMP:12158"/>
        <dbReference type="Rhea" id="RHEA-COMP:12910"/>
        <dbReference type="Rhea" id="RHEA-COMP:19908"/>
        <dbReference type="ChEBI" id="CHEBI:13193"/>
        <dbReference type="ChEBI" id="CHEBI:15378"/>
        <dbReference type="ChEBI" id="CHEBI:17499"/>
        <dbReference type="ChEBI" id="CHEBI:29950"/>
        <dbReference type="ChEBI" id="CHEBI:61963"/>
        <dbReference type="ChEBI" id="CHEBI:90618"/>
        <dbReference type="ChEBI" id="CHEBI:232372"/>
        <dbReference type="ChEBI" id="CHEBI:456215"/>
    </reaction>
</comment>
<proteinExistence type="inferred from homology"/>
<dbReference type="SMART" id="SM00981">
    <property type="entry name" value="THUMP"/>
    <property type="match status" value="1"/>
</dbReference>
<dbReference type="PaxDb" id="572546-Arcpr_0189"/>